<dbReference type="InterPro" id="IPR018289">
    <property type="entry name" value="MULE_transposase_dom"/>
</dbReference>
<feature type="domain" description="MULE transposase" evidence="1">
    <location>
        <begin position="170"/>
        <end position="269"/>
    </location>
</feature>
<comment type="caution">
    <text evidence="2">The sequence shown here is derived from an EMBL/GenBank/DDBJ whole genome shotgun (WGS) entry which is preliminary data.</text>
</comment>
<proteinExistence type="predicted"/>
<organism evidence="2 3">
    <name type="scientific">Phytophthora cactorum</name>
    <dbReference type="NCBI Taxonomy" id="29920"/>
    <lineage>
        <taxon>Eukaryota</taxon>
        <taxon>Sar</taxon>
        <taxon>Stramenopiles</taxon>
        <taxon>Oomycota</taxon>
        <taxon>Peronosporomycetes</taxon>
        <taxon>Peronosporales</taxon>
        <taxon>Peronosporaceae</taxon>
        <taxon>Phytophthora</taxon>
    </lineage>
</organism>
<dbReference type="PANTHER" id="PTHR33977:SF1">
    <property type="entry name" value="ZINC ION BINDING PROTEIN"/>
    <property type="match status" value="1"/>
</dbReference>
<dbReference type="OrthoDB" id="166868at2759"/>
<name>A0A329RAJ9_9STRA</name>
<evidence type="ECO:0000313" key="3">
    <source>
        <dbReference type="Proteomes" id="UP000251314"/>
    </source>
</evidence>
<dbReference type="PANTHER" id="PTHR33977">
    <property type="entry name" value="ZINC ION BINDING PROTEIN"/>
    <property type="match status" value="1"/>
</dbReference>
<dbReference type="VEuPathDB" id="FungiDB:PC110_g22588"/>
<keyword evidence="3" id="KW-1185">Reference proteome</keyword>
<dbReference type="Proteomes" id="UP000251314">
    <property type="component" value="Unassembled WGS sequence"/>
</dbReference>
<protein>
    <recommendedName>
        <fullName evidence="1">MULE transposase domain-containing protein</fullName>
    </recommendedName>
</protein>
<sequence>MWKIWICAAAKQWHVYHNAIDHIRGESVQCQGPHRVVITAEMKKFILQQDECSIPPMRIHSNLRHTSDIIESTRGFPTLLQVTNCAKYLRMLQGTKNSINAVKEIVQKNAFDPTGNLTRAFCFGHRESASGHAVVGKGTDADSFVVGVSSRALVEASIEYASGSRFTLFHADATFKLSDLGYPVITCGFSDASRSYQLAAIFIVSRRTAKEYAMCLEAFVRLVKQVRPTATLSIDAVMGDAEDAQLNGFQQVSEFGNATYLMCFFHVLYNVRKRTKHLAPEHRKAVMNGIIRIHYTDNMTSYYTEKDEVVASWRKIPELEVFVKYFTEQWLDSRYWRWQVFHTPIGYATTNNPCETFNAVLKKYTGRRRYHMQRL</sequence>
<dbReference type="EMBL" id="MJFZ01002179">
    <property type="protein sequence ID" value="RAW20969.1"/>
    <property type="molecule type" value="Genomic_DNA"/>
</dbReference>
<gene>
    <name evidence="2" type="ORF">PC110_g22588</name>
</gene>
<dbReference type="Pfam" id="PF10551">
    <property type="entry name" value="MULE"/>
    <property type="match status" value="1"/>
</dbReference>
<evidence type="ECO:0000313" key="2">
    <source>
        <dbReference type="EMBL" id="RAW20969.1"/>
    </source>
</evidence>
<reference evidence="2 3" key="1">
    <citation type="submission" date="2018-01" db="EMBL/GenBank/DDBJ databases">
        <title>Draft genome of the strawberry crown rot pathogen Phytophthora cactorum.</title>
        <authorList>
            <person name="Armitage A.D."/>
            <person name="Lysoe E."/>
            <person name="Nellist C.F."/>
            <person name="Harrison R.J."/>
            <person name="Brurberg M.B."/>
        </authorList>
    </citation>
    <scope>NUCLEOTIDE SEQUENCE [LARGE SCALE GENOMIC DNA]</scope>
    <source>
        <strain evidence="2 3">10300</strain>
    </source>
</reference>
<evidence type="ECO:0000259" key="1">
    <source>
        <dbReference type="Pfam" id="PF10551"/>
    </source>
</evidence>
<accession>A0A329RAJ9</accession>
<dbReference type="AlphaFoldDB" id="A0A329RAJ9"/>